<evidence type="ECO:0000256" key="7">
    <source>
        <dbReference type="ARBA" id="ARBA00022912"/>
    </source>
</evidence>
<sequence length="394" mass="43303">MDEAEASSRYWCHICYEMVNPILETGSMKCPICEGEFLGEMVTATNLRSVNLLLNMGVYLSTPRTEKISEDGENGRLRYGLSSMQGWRSSMEDAHAAYTNLDGSTSFFGVYDGHGGKEVAKFCAKFLHKQVLEHEAYRAGDLGTSVQKSFLRMDEMMCGKTGQKELALLRGKVDQSEGLSGSGEDNGLTDNWPSEGIHSDYRGPNSGCTACVAIIRNNILIVANAGDSRCIMSRKGQAQDLSKDHKPDLDVEKNRILEAGGYVQYGRVNGSLNLSRAIGDMELKQNKSLPAEKQIVTANPDIVTVELTEDDDFLIIACDGIWDCLSSQQAVDLVKEHMNTEKRLSVVCERVLDRCLAPASGGDGCDNMTMILVQFKKPLDIKPSLERQSVSSVQ</sequence>
<dbReference type="EMBL" id="JBJXBP010000004">
    <property type="protein sequence ID" value="KAL3835465.1"/>
    <property type="molecule type" value="Genomic_DNA"/>
</dbReference>
<proteinExistence type="inferred from homology"/>
<keyword evidence="13" id="KW-1185">Reference proteome</keyword>
<dbReference type="PANTHER" id="PTHR13832:SF840">
    <property type="entry name" value="PROTEIN PHOSPHATASE 2C 60-RELATED"/>
    <property type="match status" value="1"/>
</dbReference>
<comment type="cofactor">
    <cofactor evidence="2">
        <name>Mg(2+)</name>
        <dbReference type="ChEBI" id="CHEBI:18420"/>
    </cofactor>
</comment>
<dbReference type="AlphaFoldDB" id="A0ABD3TG76"/>
<organism evidence="12 13">
    <name type="scientific">Penstemon smallii</name>
    <dbReference type="NCBI Taxonomy" id="265156"/>
    <lineage>
        <taxon>Eukaryota</taxon>
        <taxon>Viridiplantae</taxon>
        <taxon>Streptophyta</taxon>
        <taxon>Embryophyta</taxon>
        <taxon>Tracheophyta</taxon>
        <taxon>Spermatophyta</taxon>
        <taxon>Magnoliopsida</taxon>
        <taxon>eudicotyledons</taxon>
        <taxon>Gunneridae</taxon>
        <taxon>Pentapetalae</taxon>
        <taxon>asterids</taxon>
        <taxon>lamiids</taxon>
        <taxon>Lamiales</taxon>
        <taxon>Plantaginaceae</taxon>
        <taxon>Cheloneae</taxon>
        <taxon>Penstemon</taxon>
    </lineage>
</organism>
<dbReference type="Gene3D" id="3.60.40.10">
    <property type="entry name" value="PPM-type phosphatase domain"/>
    <property type="match status" value="1"/>
</dbReference>
<keyword evidence="4" id="KW-0479">Metal-binding</keyword>
<evidence type="ECO:0000256" key="9">
    <source>
        <dbReference type="RuleBase" id="RU003465"/>
    </source>
</evidence>
<dbReference type="Pfam" id="PF00481">
    <property type="entry name" value="PP2C"/>
    <property type="match status" value="2"/>
</dbReference>
<name>A0ABD3TG76_9LAMI</name>
<gene>
    <name evidence="12" type="ORF">ACJIZ3_010201</name>
</gene>
<dbReference type="Proteomes" id="UP001634393">
    <property type="component" value="Unassembled WGS sequence"/>
</dbReference>
<keyword evidence="6" id="KW-0460">Magnesium</keyword>
<evidence type="ECO:0000259" key="11">
    <source>
        <dbReference type="PROSITE" id="PS51746"/>
    </source>
</evidence>
<evidence type="ECO:0000256" key="3">
    <source>
        <dbReference type="ARBA" id="ARBA00013081"/>
    </source>
</evidence>
<evidence type="ECO:0000256" key="5">
    <source>
        <dbReference type="ARBA" id="ARBA00022801"/>
    </source>
</evidence>
<evidence type="ECO:0000256" key="1">
    <source>
        <dbReference type="ARBA" id="ARBA00001936"/>
    </source>
</evidence>
<comment type="cofactor">
    <cofactor evidence="1">
        <name>Mn(2+)</name>
        <dbReference type="ChEBI" id="CHEBI:29035"/>
    </cofactor>
</comment>
<dbReference type="EC" id="3.1.3.16" evidence="3"/>
<dbReference type="CDD" id="cd00143">
    <property type="entry name" value="PP2Cc"/>
    <property type="match status" value="1"/>
</dbReference>
<comment type="similarity">
    <text evidence="9">Belongs to the PP2C family.</text>
</comment>
<dbReference type="PANTHER" id="PTHR13832">
    <property type="entry name" value="PROTEIN PHOSPHATASE 2C"/>
    <property type="match status" value="1"/>
</dbReference>
<dbReference type="InterPro" id="IPR000222">
    <property type="entry name" value="PP2C_BS"/>
</dbReference>
<dbReference type="PROSITE" id="PS51746">
    <property type="entry name" value="PPM_2"/>
    <property type="match status" value="1"/>
</dbReference>
<dbReference type="InterPro" id="IPR001932">
    <property type="entry name" value="PPM-type_phosphatase-like_dom"/>
</dbReference>
<protein>
    <recommendedName>
        <fullName evidence="3">protein-serine/threonine phosphatase</fullName>
        <ecNumber evidence="3">3.1.3.16</ecNumber>
    </recommendedName>
</protein>
<evidence type="ECO:0000313" key="13">
    <source>
        <dbReference type="Proteomes" id="UP001634393"/>
    </source>
</evidence>
<evidence type="ECO:0000256" key="2">
    <source>
        <dbReference type="ARBA" id="ARBA00001946"/>
    </source>
</evidence>
<comment type="caution">
    <text evidence="12">The sequence shown here is derived from an EMBL/GenBank/DDBJ whole genome shotgun (WGS) entry which is preliminary data.</text>
</comment>
<keyword evidence="8" id="KW-0464">Manganese</keyword>
<evidence type="ECO:0000256" key="10">
    <source>
        <dbReference type="SAM" id="MobiDB-lite"/>
    </source>
</evidence>
<keyword evidence="7 9" id="KW-0904">Protein phosphatase</keyword>
<evidence type="ECO:0000256" key="6">
    <source>
        <dbReference type="ARBA" id="ARBA00022842"/>
    </source>
</evidence>
<dbReference type="SMART" id="SM00331">
    <property type="entry name" value="PP2C_SIG"/>
    <property type="match status" value="1"/>
</dbReference>
<dbReference type="SMART" id="SM00332">
    <property type="entry name" value="PP2Cc"/>
    <property type="match status" value="1"/>
</dbReference>
<dbReference type="InterPro" id="IPR036457">
    <property type="entry name" value="PPM-type-like_dom_sf"/>
</dbReference>
<reference evidence="12 13" key="1">
    <citation type="submission" date="2024-12" db="EMBL/GenBank/DDBJ databases">
        <title>The unique morphological basis and parallel evolutionary history of personate flowers in Penstemon.</title>
        <authorList>
            <person name="Depatie T.H."/>
            <person name="Wessinger C.A."/>
        </authorList>
    </citation>
    <scope>NUCLEOTIDE SEQUENCE [LARGE SCALE GENOMIC DNA]</scope>
    <source>
        <strain evidence="12">WTNN_2</strain>
        <tissue evidence="12">Leaf</tissue>
    </source>
</reference>
<dbReference type="InterPro" id="IPR015655">
    <property type="entry name" value="PP2C"/>
</dbReference>
<dbReference type="GO" id="GO:0004722">
    <property type="term" value="F:protein serine/threonine phosphatase activity"/>
    <property type="evidence" value="ECO:0007669"/>
    <property type="project" value="UniProtKB-EC"/>
</dbReference>
<dbReference type="FunFam" id="3.60.40.10:FF:000015">
    <property type="entry name" value="probable protein phosphatase 2C 60"/>
    <property type="match status" value="1"/>
</dbReference>
<keyword evidence="5 9" id="KW-0378">Hydrolase</keyword>
<dbReference type="SUPFAM" id="SSF81606">
    <property type="entry name" value="PP2C-like"/>
    <property type="match status" value="1"/>
</dbReference>
<feature type="domain" description="PPM-type phosphatase" evidence="11">
    <location>
        <begin position="78"/>
        <end position="375"/>
    </location>
</feature>
<evidence type="ECO:0000256" key="4">
    <source>
        <dbReference type="ARBA" id="ARBA00022723"/>
    </source>
</evidence>
<feature type="region of interest" description="Disordered" evidence="10">
    <location>
        <begin position="175"/>
        <end position="195"/>
    </location>
</feature>
<evidence type="ECO:0000256" key="8">
    <source>
        <dbReference type="ARBA" id="ARBA00023211"/>
    </source>
</evidence>
<dbReference type="GO" id="GO:0046872">
    <property type="term" value="F:metal ion binding"/>
    <property type="evidence" value="ECO:0007669"/>
    <property type="project" value="UniProtKB-KW"/>
</dbReference>
<dbReference type="PROSITE" id="PS01032">
    <property type="entry name" value="PPM_1"/>
    <property type="match status" value="1"/>
</dbReference>
<evidence type="ECO:0000313" key="12">
    <source>
        <dbReference type="EMBL" id="KAL3835465.1"/>
    </source>
</evidence>
<accession>A0ABD3TG76</accession>